<dbReference type="EMBL" id="LT669839">
    <property type="protein sequence ID" value="SHD77343.1"/>
    <property type="molecule type" value="Genomic_DNA"/>
</dbReference>
<dbReference type="OrthoDB" id="9815791at2"/>
<sequence>MASDKFIDIDLIKKPSNIIADTGFDVLTHAIEAYVSINSTDYSDIYAEKAIEYVFKYLSRSYNNNEDIEAKEKMHIASCMAGIAFNSSDLGINHSMAHIIGAARFNIPHGRINSIITTICYRI</sequence>
<dbReference type="InterPro" id="IPR039697">
    <property type="entry name" value="Alcohol_dehydrogenase_Fe"/>
</dbReference>
<feature type="domain" description="Fe-containing alcohol dehydrogenase-like C-terminal" evidence="1">
    <location>
        <begin position="20"/>
        <end position="119"/>
    </location>
</feature>
<proteinExistence type="predicted"/>
<keyword evidence="3" id="KW-1185">Reference proteome</keyword>
<name>A0A1M4PPE4_9FIRM</name>
<organism evidence="2 3">
    <name type="scientific">[Clostridium] ultunense Esp</name>
    <dbReference type="NCBI Taxonomy" id="1288971"/>
    <lineage>
        <taxon>Bacteria</taxon>
        <taxon>Bacillati</taxon>
        <taxon>Bacillota</taxon>
        <taxon>Tissierellia</taxon>
        <taxon>Tissierellales</taxon>
        <taxon>Tepidimicrobiaceae</taxon>
        <taxon>Schnuerera</taxon>
    </lineage>
</organism>
<dbReference type="Proteomes" id="UP000245423">
    <property type="component" value="Chromosome 1"/>
</dbReference>
<dbReference type="Pfam" id="PF25137">
    <property type="entry name" value="ADH_Fe_C"/>
    <property type="match status" value="1"/>
</dbReference>
<dbReference type="PANTHER" id="PTHR11496">
    <property type="entry name" value="ALCOHOL DEHYDROGENASE"/>
    <property type="match status" value="1"/>
</dbReference>
<evidence type="ECO:0000313" key="2">
    <source>
        <dbReference type="EMBL" id="SHD77343.1"/>
    </source>
</evidence>
<protein>
    <submittedName>
        <fullName evidence="2">Putative alcohol dehydrogenase in ethanolamine utilization ethanolaminosome</fullName>
    </submittedName>
</protein>
<dbReference type="SUPFAM" id="SSF56796">
    <property type="entry name" value="Dehydroquinate synthase-like"/>
    <property type="match status" value="1"/>
</dbReference>
<accession>A0A1M4PPE4</accession>
<dbReference type="PANTHER" id="PTHR11496:SF83">
    <property type="entry name" value="HYDROXYACID-OXOACID TRANSHYDROGENASE, MITOCHONDRIAL"/>
    <property type="match status" value="1"/>
</dbReference>
<dbReference type="InterPro" id="IPR056798">
    <property type="entry name" value="ADH_Fe_C"/>
</dbReference>
<reference evidence="2 3" key="1">
    <citation type="submission" date="2016-11" db="EMBL/GenBank/DDBJ databases">
        <authorList>
            <person name="Manzoor S."/>
        </authorList>
    </citation>
    <scope>NUCLEOTIDE SEQUENCE [LARGE SCALE GENOMIC DNA]</scope>
    <source>
        <strain evidence="2">Clostridium ultunense strain Esp</strain>
    </source>
</reference>
<gene>
    <name evidence="2" type="ORF">CUESP1_1986</name>
</gene>
<evidence type="ECO:0000313" key="3">
    <source>
        <dbReference type="Proteomes" id="UP000245423"/>
    </source>
</evidence>
<evidence type="ECO:0000259" key="1">
    <source>
        <dbReference type="Pfam" id="PF25137"/>
    </source>
</evidence>
<dbReference type="Gene3D" id="1.20.1090.10">
    <property type="entry name" value="Dehydroquinate synthase-like - alpha domain"/>
    <property type="match status" value="1"/>
</dbReference>
<dbReference type="AlphaFoldDB" id="A0A1M4PPE4"/>
<dbReference type="GO" id="GO:0004022">
    <property type="term" value="F:alcohol dehydrogenase (NAD+) activity"/>
    <property type="evidence" value="ECO:0007669"/>
    <property type="project" value="TreeGrafter"/>
</dbReference>